<evidence type="ECO:0000313" key="1">
    <source>
        <dbReference type="EMBL" id="AFU62833.1"/>
    </source>
</evidence>
<dbReference type="OrthoDB" id="34884at10239"/>
<proteinExistence type="predicted"/>
<sequence length="94" mass="10581">MYHIERRNGFPLTTERLKIMAINIVRVSGTVGNSQVVAVITEKKGDDLHSSLNSWAVANFGQWSSVEYIESYQVPTISLTDLNVDRLLCLDELI</sequence>
<dbReference type="RefSeq" id="YP_007348632.1">
    <property type="nucleotide sequence ID" value="NC_020079.1"/>
</dbReference>
<evidence type="ECO:0000313" key="2">
    <source>
        <dbReference type="Proteomes" id="UP000009369"/>
    </source>
</evidence>
<name>K7QJX2_9CAUD</name>
<organism evidence="1 2">
    <name type="scientific">Escherichia phage phAPEC8</name>
    <dbReference type="NCBI Taxonomy" id="1229753"/>
    <lineage>
        <taxon>Viruses</taxon>
        <taxon>Duplodnaviria</taxon>
        <taxon>Heunggongvirae</taxon>
        <taxon>Uroviricota</taxon>
        <taxon>Caudoviricetes</taxon>
        <taxon>Stephanstirmvirinae</taxon>
        <taxon>Phapecoctavirus</taxon>
        <taxon>Phapecoctavirus phAPEC8</taxon>
        <taxon>Escherichia virus phAPEC8</taxon>
    </lineage>
</organism>
<accession>K7QJX2</accession>
<dbReference type="Proteomes" id="UP000009369">
    <property type="component" value="Segment"/>
</dbReference>
<keyword evidence="2" id="KW-1185">Reference proteome</keyword>
<dbReference type="KEGG" id="vg:14516760"/>
<reference evidence="1 2" key="1">
    <citation type="journal article" date="2012" name="J. Virol.">
        <title>Complete Genome Sequence of the Novel Escherichia coli Phage phAPEC8.</title>
        <authorList>
            <person name="Tsonos J."/>
            <person name="Adriaenssens E.M."/>
            <person name="Klumpp J."/>
            <person name="Hernalsteens J.P."/>
            <person name="Lavigne R."/>
            <person name="De Greve H."/>
        </authorList>
    </citation>
    <scope>NUCLEOTIDE SEQUENCE [LARGE SCALE GENOMIC DNA]</scope>
</reference>
<gene>
    <name evidence="1" type="ORF">phAPEC8_00264</name>
</gene>
<protein>
    <submittedName>
        <fullName evidence="1">Uncharacterized protein</fullName>
    </submittedName>
</protein>
<dbReference type="EMBL" id="JX561091">
    <property type="protein sequence ID" value="AFU62833.1"/>
    <property type="molecule type" value="Genomic_DNA"/>
</dbReference>
<dbReference type="GeneID" id="14516760"/>